<feature type="domain" description="FAD dependent oxidoreductase" evidence="6">
    <location>
        <begin position="5"/>
        <end position="353"/>
    </location>
</feature>
<protein>
    <recommendedName>
        <fullName evidence="5">glycine oxidase</fullName>
        <ecNumber evidence="5">1.4.3.19</ecNumber>
    </recommendedName>
</protein>
<comment type="catalytic activity">
    <reaction evidence="4">
        <text>glycine + O2 + H2O = glyoxylate + H2O2 + NH4(+)</text>
        <dbReference type="Rhea" id="RHEA:11532"/>
        <dbReference type="ChEBI" id="CHEBI:15377"/>
        <dbReference type="ChEBI" id="CHEBI:15379"/>
        <dbReference type="ChEBI" id="CHEBI:16240"/>
        <dbReference type="ChEBI" id="CHEBI:28938"/>
        <dbReference type="ChEBI" id="CHEBI:36655"/>
        <dbReference type="ChEBI" id="CHEBI:57305"/>
        <dbReference type="EC" id="1.4.3.19"/>
    </reaction>
</comment>
<evidence type="ECO:0000256" key="1">
    <source>
        <dbReference type="ARBA" id="ARBA00004948"/>
    </source>
</evidence>
<dbReference type="GO" id="GO:0009228">
    <property type="term" value="P:thiamine biosynthetic process"/>
    <property type="evidence" value="ECO:0007669"/>
    <property type="project" value="UniProtKB-KW"/>
</dbReference>
<dbReference type="AlphaFoldDB" id="A0A3A1UXK3"/>
<dbReference type="GO" id="GO:0009229">
    <property type="term" value="P:thiamine diphosphate biosynthetic process"/>
    <property type="evidence" value="ECO:0007669"/>
    <property type="project" value="UniProtKB-UniPathway"/>
</dbReference>
<name>A0A3A1UXK3_9BACL</name>
<evidence type="ECO:0000256" key="5">
    <source>
        <dbReference type="ARBA" id="ARBA00050018"/>
    </source>
</evidence>
<accession>A0A3A1UXK3</accession>
<dbReference type="PANTHER" id="PTHR13847">
    <property type="entry name" value="SARCOSINE DEHYDROGENASE-RELATED"/>
    <property type="match status" value="1"/>
</dbReference>
<dbReference type="Pfam" id="PF01266">
    <property type="entry name" value="DAO"/>
    <property type="match status" value="1"/>
</dbReference>
<dbReference type="SUPFAM" id="SSF54373">
    <property type="entry name" value="FAD-linked reductases, C-terminal domain"/>
    <property type="match status" value="1"/>
</dbReference>
<dbReference type="NCBIfam" id="TIGR02352">
    <property type="entry name" value="thiamin_ThiO"/>
    <property type="match status" value="1"/>
</dbReference>
<dbReference type="PANTHER" id="PTHR13847:SF289">
    <property type="entry name" value="GLYCINE OXIDASE"/>
    <property type="match status" value="1"/>
</dbReference>
<comment type="caution">
    <text evidence="7">The sequence shown here is derived from an EMBL/GenBank/DDBJ whole genome shotgun (WGS) entry which is preliminary data.</text>
</comment>
<dbReference type="OrthoDB" id="9794226at2"/>
<evidence type="ECO:0000313" key="7">
    <source>
        <dbReference type="EMBL" id="RIX52436.1"/>
    </source>
</evidence>
<proteinExistence type="predicted"/>
<dbReference type="InterPro" id="IPR006076">
    <property type="entry name" value="FAD-dep_OxRdtase"/>
</dbReference>
<dbReference type="EC" id="1.4.3.19" evidence="5"/>
<dbReference type="RefSeq" id="WP_119600162.1">
    <property type="nucleotide sequence ID" value="NZ_QXQA01000007.1"/>
</dbReference>
<evidence type="ECO:0000313" key="8">
    <source>
        <dbReference type="Proteomes" id="UP000266482"/>
    </source>
</evidence>
<reference evidence="7 8" key="1">
    <citation type="submission" date="2018-09" db="EMBL/GenBank/DDBJ databases">
        <title>Paenibacillus aracenensis nov. sp. isolated from a cave in southern Spain.</title>
        <authorList>
            <person name="Jurado V."/>
            <person name="Gutierrez-Patricio S."/>
            <person name="Gonzalez-Pimentel J.L."/>
            <person name="Miller A.Z."/>
            <person name="Laiz L."/>
            <person name="Saiz-Jimenez C."/>
        </authorList>
    </citation>
    <scope>NUCLEOTIDE SEQUENCE [LARGE SCALE GENOMIC DNA]</scope>
    <source>
        <strain evidence="7 8">DSM 22867</strain>
    </source>
</reference>
<gene>
    <name evidence="7" type="primary">thiO</name>
    <name evidence="7" type="ORF">D3P08_13250</name>
</gene>
<dbReference type="Gene3D" id="3.50.50.60">
    <property type="entry name" value="FAD/NAD(P)-binding domain"/>
    <property type="match status" value="1"/>
</dbReference>
<dbReference type="InterPro" id="IPR012727">
    <property type="entry name" value="Gly_oxidase_ThiO"/>
</dbReference>
<dbReference type="Gene3D" id="3.30.9.10">
    <property type="entry name" value="D-Amino Acid Oxidase, subunit A, domain 2"/>
    <property type="match status" value="1"/>
</dbReference>
<dbReference type="GO" id="GO:0005737">
    <property type="term" value="C:cytoplasm"/>
    <property type="evidence" value="ECO:0007669"/>
    <property type="project" value="TreeGrafter"/>
</dbReference>
<comment type="pathway">
    <text evidence="1">Cofactor biosynthesis; thiamine diphosphate biosynthesis.</text>
</comment>
<keyword evidence="8" id="KW-1185">Reference proteome</keyword>
<evidence type="ECO:0000256" key="4">
    <source>
        <dbReference type="ARBA" id="ARBA00049872"/>
    </source>
</evidence>
<dbReference type="Proteomes" id="UP000266482">
    <property type="component" value="Unassembled WGS sequence"/>
</dbReference>
<evidence type="ECO:0000259" key="6">
    <source>
        <dbReference type="Pfam" id="PF01266"/>
    </source>
</evidence>
<dbReference type="InterPro" id="IPR036188">
    <property type="entry name" value="FAD/NAD-bd_sf"/>
</dbReference>
<dbReference type="GO" id="GO:0043799">
    <property type="term" value="F:glycine oxidase activity"/>
    <property type="evidence" value="ECO:0007669"/>
    <property type="project" value="UniProtKB-EC"/>
</dbReference>
<dbReference type="GO" id="GO:0050660">
    <property type="term" value="F:flavin adenine dinucleotide binding"/>
    <property type="evidence" value="ECO:0007669"/>
    <property type="project" value="InterPro"/>
</dbReference>
<dbReference type="SUPFAM" id="SSF51905">
    <property type="entry name" value="FAD/NAD(P)-binding domain"/>
    <property type="match status" value="1"/>
</dbReference>
<evidence type="ECO:0000256" key="3">
    <source>
        <dbReference type="ARBA" id="ARBA00023002"/>
    </source>
</evidence>
<sequence length="376" mass="40664">MPQNVLILGGGIIGLSCAFEAARRGYRVRLVEPGRLGGQASGAAAGMLAPYSENTEQPDEFFQLCLRSLRLFPEWIRDVEEASGLKADWVQSGSLNVFRHEADLLPAESRMRWHNAWGAKEELVTGAALRGLEPRLSSDAAFAVYSPEESHVYAPGLVAALETACGKMGIDLIDHAGEMLSMEIHSGGGASVFMANLPGALRADRLVICSGAWTGQFERWLGIAIPIHPIRGQICSYEGQLEELRHMVFSSQAYWVGKRIGRIVCGASEDVAGFDTSVTERGIERLLRASKQWFPMLAERETAHRWAGLRPATADGLPLIGPVRGNPAILMAAGHYRNGVLLSPATAKLTADMLDGLTGGQSASVFSPERFTLVPR</sequence>
<evidence type="ECO:0000256" key="2">
    <source>
        <dbReference type="ARBA" id="ARBA00022977"/>
    </source>
</evidence>
<dbReference type="UniPathway" id="UPA00060"/>
<keyword evidence="3 7" id="KW-0560">Oxidoreductase</keyword>
<dbReference type="EMBL" id="QXQA01000007">
    <property type="protein sequence ID" value="RIX52436.1"/>
    <property type="molecule type" value="Genomic_DNA"/>
</dbReference>
<keyword evidence="2" id="KW-0784">Thiamine biosynthesis</keyword>
<organism evidence="7 8">
    <name type="scientific">Paenibacillus nanensis</name>
    <dbReference type="NCBI Taxonomy" id="393251"/>
    <lineage>
        <taxon>Bacteria</taxon>
        <taxon>Bacillati</taxon>
        <taxon>Bacillota</taxon>
        <taxon>Bacilli</taxon>
        <taxon>Bacillales</taxon>
        <taxon>Paenibacillaceae</taxon>
        <taxon>Paenibacillus</taxon>
    </lineage>
</organism>